<protein>
    <recommendedName>
        <fullName evidence="3">Lipoprotein</fullName>
    </recommendedName>
</protein>
<dbReference type="PATRIC" id="fig|1379910.4.peg.1485"/>
<sequence>MKKTFNRLWGGILLLPLLSGCASTYHPIKPEALPYSYKENNLQDQVSLSYMYDGLALRGNKKYVKRELKNAIKVVGVKIENNSASPINVGEDCRFYMGDRELNPIDPNLTATLIKQPVPIYLLYSLLNFNFYTEVDPYTGKPTNSTFIPSGPFIAVGNMVVAGTANTQMRKEFIGKSILSKTIAPGQTAYGLLCLRETSSGPIKIRVNKKPEVATN</sequence>
<accession>A0A0H4W4R1</accession>
<name>A0A0H4W4R1_9BACT</name>
<dbReference type="STRING" id="1379910.TH63_06800"/>
<reference evidence="1 2" key="1">
    <citation type="submission" date="2015-01" db="EMBL/GenBank/DDBJ databases">
        <title>Rufibacter sp./DG31D/ whole genome sequencing.</title>
        <authorList>
            <person name="Kim M.K."/>
            <person name="Srinivasan S."/>
            <person name="Lee J.-J."/>
        </authorList>
    </citation>
    <scope>NUCLEOTIDE SEQUENCE [LARGE SCALE GENOMIC DNA]</scope>
    <source>
        <strain evidence="1 2">DG31D</strain>
    </source>
</reference>
<dbReference type="PROSITE" id="PS51257">
    <property type="entry name" value="PROKAR_LIPOPROTEIN"/>
    <property type="match status" value="1"/>
</dbReference>
<proteinExistence type="predicted"/>
<evidence type="ECO:0008006" key="3">
    <source>
        <dbReference type="Google" id="ProtNLM"/>
    </source>
</evidence>
<evidence type="ECO:0000313" key="2">
    <source>
        <dbReference type="Proteomes" id="UP000036458"/>
    </source>
</evidence>
<dbReference type="KEGG" id="ruf:TH63_06800"/>
<dbReference type="EMBL" id="CP010777">
    <property type="protein sequence ID" value="AKQ45411.1"/>
    <property type="molecule type" value="Genomic_DNA"/>
</dbReference>
<keyword evidence="2" id="KW-1185">Reference proteome</keyword>
<dbReference type="Proteomes" id="UP000036458">
    <property type="component" value="Chromosome"/>
</dbReference>
<dbReference type="AlphaFoldDB" id="A0A0H4W4R1"/>
<gene>
    <name evidence="1" type="ORF">TH63_06800</name>
</gene>
<evidence type="ECO:0000313" key="1">
    <source>
        <dbReference type="EMBL" id="AKQ45411.1"/>
    </source>
</evidence>
<organism evidence="1 2">
    <name type="scientific">Rufibacter radiotolerans</name>
    <dbReference type="NCBI Taxonomy" id="1379910"/>
    <lineage>
        <taxon>Bacteria</taxon>
        <taxon>Pseudomonadati</taxon>
        <taxon>Bacteroidota</taxon>
        <taxon>Cytophagia</taxon>
        <taxon>Cytophagales</taxon>
        <taxon>Hymenobacteraceae</taxon>
        <taxon>Rufibacter</taxon>
    </lineage>
</organism>
<dbReference type="OrthoDB" id="798271at2"/>
<dbReference type="RefSeq" id="WP_048920287.1">
    <property type="nucleotide sequence ID" value="NZ_CP010777.1"/>
</dbReference>